<keyword evidence="1" id="KW-0805">Transcription regulation</keyword>
<dbReference type="PROSITE" id="PS01081">
    <property type="entry name" value="HTH_TETR_1"/>
    <property type="match status" value="1"/>
</dbReference>
<reference evidence="6 7" key="1">
    <citation type="submission" date="2019-11" db="EMBL/GenBank/DDBJ databases">
        <title>Draft genome of Amycolatopsis RM579.</title>
        <authorList>
            <person name="Duangmal K."/>
            <person name="Mingma R."/>
        </authorList>
    </citation>
    <scope>NUCLEOTIDE SEQUENCE [LARGE SCALE GENOMIC DNA]</scope>
    <source>
        <strain evidence="6 7">RM579</strain>
    </source>
</reference>
<evidence type="ECO:0000256" key="3">
    <source>
        <dbReference type="ARBA" id="ARBA00023163"/>
    </source>
</evidence>
<dbReference type="Gene3D" id="1.10.10.60">
    <property type="entry name" value="Homeodomain-like"/>
    <property type="match status" value="1"/>
</dbReference>
<comment type="caution">
    <text evidence="6">The sequence shown here is derived from an EMBL/GenBank/DDBJ whole genome shotgun (WGS) entry which is preliminary data.</text>
</comment>
<dbReference type="Pfam" id="PF00440">
    <property type="entry name" value="TetR_N"/>
    <property type="match status" value="1"/>
</dbReference>
<keyword evidence="2 4" id="KW-0238">DNA-binding</keyword>
<evidence type="ECO:0000259" key="5">
    <source>
        <dbReference type="PROSITE" id="PS50977"/>
    </source>
</evidence>
<sequence>MAGRPRSFDRDTALAAAVELFWRAGYEETTIAMLTKAMGVTPPSLYSAFGDKDSLFEEASALYFRRTCEAVDSAAARPTAREAIAVMLDDTARAHTDPQTPLGCLMLTEPRLAAQREDIHGRLRDRIARGITDGDLPATVQPDQLASFLLAVMRGMSGCARDGGSTEELLAIASCAVAAIPESPPTHKQG</sequence>
<keyword evidence="7" id="KW-1185">Reference proteome</keyword>
<dbReference type="PANTHER" id="PTHR47506">
    <property type="entry name" value="TRANSCRIPTIONAL REGULATORY PROTEIN"/>
    <property type="match status" value="1"/>
</dbReference>
<dbReference type="SUPFAM" id="SSF46689">
    <property type="entry name" value="Homeodomain-like"/>
    <property type="match status" value="1"/>
</dbReference>
<proteinExistence type="predicted"/>
<gene>
    <name evidence="6" type="ORF">GKO32_22010</name>
</gene>
<dbReference type="SUPFAM" id="SSF48498">
    <property type="entry name" value="Tetracyclin repressor-like, C-terminal domain"/>
    <property type="match status" value="1"/>
</dbReference>
<feature type="DNA-binding region" description="H-T-H motif" evidence="4">
    <location>
        <begin position="30"/>
        <end position="49"/>
    </location>
</feature>
<dbReference type="AlphaFoldDB" id="A0A6N7Z517"/>
<feature type="domain" description="HTH tetR-type" evidence="5">
    <location>
        <begin position="7"/>
        <end position="67"/>
    </location>
</feature>
<dbReference type="PROSITE" id="PS50977">
    <property type="entry name" value="HTH_TETR_2"/>
    <property type="match status" value="1"/>
</dbReference>
<dbReference type="Proteomes" id="UP000440096">
    <property type="component" value="Unassembled WGS sequence"/>
</dbReference>
<dbReference type="OrthoDB" id="9805134at2"/>
<dbReference type="InterPro" id="IPR023772">
    <property type="entry name" value="DNA-bd_HTH_TetR-type_CS"/>
</dbReference>
<dbReference type="InterPro" id="IPR036271">
    <property type="entry name" value="Tet_transcr_reg_TetR-rel_C_sf"/>
</dbReference>
<keyword evidence="3" id="KW-0804">Transcription</keyword>
<dbReference type="RefSeq" id="WP_154758771.1">
    <property type="nucleotide sequence ID" value="NZ_WMBA01000036.1"/>
</dbReference>
<dbReference type="InterPro" id="IPR009057">
    <property type="entry name" value="Homeodomain-like_sf"/>
</dbReference>
<evidence type="ECO:0000256" key="2">
    <source>
        <dbReference type="ARBA" id="ARBA00023125"/>
    </source>
</evidence>
<organism evidence="6 7">
    <name type="scientific">Amycolatopsis pithecellobii</name>
    <dbReference type="NCBI Taxonomy" id="664692"/>
    <lineage>
        <taxon>Bacteria</taxon>
        <taxon>Bacillati</taxon>
        <taxon>Actinomycetota</taxon>
        <taxon>Actinomycetes</taxon>
        <taxon>Pseudonocardiales</taxon>
        <taxon>Pseudonocardiaceae</taxon>
        <taxon>Amycolatopsis</taxon>
    </lineage>
</organism>
<dbReference type="GO" id="GO:0003677">
    <property type="term" value="F:DNA binding"/>
    <property type="evidence" value="ECO:0007669"/>
    <property type="project" value="UniProtKB-UniRule"/>
</dbReference>
<dbReference type="EMBL" id="WMBA01000036">
    <property type="protein sequence ID" value="MTD56619.1"/>
    <property type="molecule type" value="Genomic_DNA"/>
</dbReference>
<dbReference type="PANTHER" id="PTHR47506:SF1">
    <property type="entry name" value="HTH-TYPE TRANSCRIPTIONAL REGULATOR YJDC"/>
    <property type="match status" value="1"/>
</dbReference>
<evidence type="ECO:0000313" key="6">
    <source>
        <dbReference type="EMBL" id="MTD56619.1"/>
    </source>
</evidence>
<dbReference type="Gene3D" id="1.10.357.10">
    <property type="entry name" value="Tetracycline Repressor, domain 2"/>
    <property type="match status" value="1"/>
</dbReference>
<dbReference type="InterPro" id="IPR001647">
    <property type="entry name" value="HTH_TetR"/>
</dbReference>
<evidence type="ECO:0000256" key="1">
    <source>
        <dbReference type="ARBA" id="ARBA00023015"/>
    </source>
</evidence>
<dbReference type="PRINTS" id="PR00455">
    <property type="entry name" value="HTHTETR"/>
</dbReference>
<accession>A0A6N7Z517</accession>
<protein>
    <submittedName>
        <fullName evidence="6">TetR family transcriptional regulator</fullName>
    </submittedName>
</protein>
<evidence type="ECO:0000256" key="4">
    <source>
        <dbReference type="PROSITE-ProRule" id="PRU00335"/>
    </source>
</evidence>
<evidence type="ECO:0000313" key="7">
    <source>
        <dbReference type="Proteomes" id="UP000440096"/>
    </source>
</evidence>
<name>A0A6N7Z517_9PSEU</name>